<evidence type="ECO:0000313" key="5">
    <source>
        <dbReference type="Proteomes" id="UP001176940"/>
    </source>
</evidence>
<keyword evidence="2" id="KW-0472">Membrane</keyword>
<dbReference type="PANTHER" id="PTHR24095:SF126">
    <property type="entry name" value="ACETYL-COENZYME A SYNTHETASE, CYTOPLASMIC"/>
    <property type="match status" value="1"/>
</dbReference>
<dbReference type="EMBL" id="CAUEEQ010003614">
    <property type="protein sequence ID" value="CAJ0925607.1"/>
    <property type="molecule type" value="Genomic_DNA"/>
</dbReference>
<evidence type="ECO:0000259" key="3">
    <source>
        <dbReference type="Pfam" id="PF00501"/>
    </source>
</evidence>
<reference evidence="4" key="1">
    <citation type="submission" date="2023-07" db="EMBL/GenBank/DDBJ databases">
        <authorList>
            <person name="Stuckert A."/>
        </authorList>
    </citation>
    <scope>NUCLEOTIDE SEQUENCE</scope>
</reference>
<organism evidence="4 5">
    <name type="scientific">Ranitomeya imitator</name>
    <name type="common">mimic poison frog</name>
    <dbReference type="NCBI Taxonomy" id="111125"/>
    <lineage>
        <taxon>Eukaryota</taxon>
        <taxon>Metazoa</taxon>
        <taxon>Chordata</taxon>
        <taxon>Craniata</taxon>
        <taxon>Vertebrata</taxon>
        <taxon>Euteleostomi</taxon>
        <taxon>Amphibia</taxon>
        <taxon>Batrachia</taxon>
        <taxon>Anura</taxon>
        <taxon>Neobatrachia</taxon>
        <taxon>Hyloidea</taxon>
        <taxon>Dendrobatidae</taxon>
        <taxon>Dendrobatinae</taxon>
        <taxon>Ranitomeya</taxon>
    </lineage>
</organism>
<keyword evidence="5" id="KW-1185">Reference proteome</keyword>
<evidence type="ECO:0000256" key="1">
    <source>
        <dbReference type="ARBA" id="ARBA00013275"/>
    </source>
</evidence>
<dbReference type="PANTHER" id="PTHR24095">
    <property type="entry name" value="ACETYL-COENZYME A SYNTHETASE"/>
    <property type="match status" value="1"/>
</dbReference>
<dbReference type="Gene3D" id="3.40.50.12780">
    <property type="entry name" value="N-terminal domain of ligase-like"/>
    <property type="match status" value="1"/>
</dbReference>
<keyword evidence="2" id="KW-0812">Transmembrane</keyword>
<dbReference type="InterPro" id="IPR000873">
    <property type="entry name" value="AMP-dep_synth/lig_dom"/>
</dbReference>
<keyword evidence="2" id="KW-1133">Transmembrane helix</keyword>
<evidence type="ECO:0000256" key="2">
    <source>
        <dbReference type="SAM" id="Phobius"/>
    </source>
</evidence>
<accession>A0ABN9KVM8</accession>
<protein>
    <recommendedName>
        <fullName evidence="1">acetate--CoA ligase</fullName>
        <ecNumber evidence="1">6.2.1.1</ecNumber>
    </recommendedName>
</protein>
<feature type="domain" description="AMP-dependent synthetase/ligase" evidence="3">
    <location>
        <begin position="29"/>
        <end position="88"/>
    </location>
</feature>
<evidence type="ECO:0000313" key="4">
    <source>
        <dbReference type="EMBL" id="CAJ0925607.1"/>
    </source>
</evidence>
<dbReference type="SUPFAM" id="SSF56801">
    <property type="entry name" value="Acetyl-CoA synthetase-like"/>
    <property type="match status" value="1"/>
</dbReference>
<gene>
    <name evidence="4" type="ORF">RIMI_LOCUS2558501</name>
</gene>
<comment type="caution">
    <text evidence="4">The sequence shown here is derived from an EMBL/GenBank/DDBJ whole genome shotgun (WGS) entry which is preliminary data.</text>
</comment>
<dbReference type="EC" id="6.2.1.1" evidence="1"/>
<dbReference type="Pfam" id="PF00501">
    <property type="entry name" value="AMP-binding"/>
    <property type="match status" value="1"/>
</dbReference>
<name>A0ABN9KVM8_9NEOB</name>
<dbReference type="Proteomes" id="UP001176940">
    <property type="component" value="Unassembled WGS sequence"/>
</dbReference>
<sequence length="98" mass="11112">MWRVLRVVSFERRLLCLDFYVAREGNEPGDSTSITYAELLKKVCQFANVLRSQGVKKGDRVSIYMPMVIELVVAMLACARIGAIHSIVVSFMFGHIFL</sequence>
<dbReference type="InterPro" id="IPR042099">
    <property type="entry name" value="ANL_N_sf"/>
</dbReference>
<feature type="transmembrane region" description="Helical" evidence="2">
    <location>
        <begin position="67"/>
        <end position="93"/>
    </location>
</feature>
<proteinExistence type="predicted"/>